<dbReference type="PANTHER" id="PTHR47893">
    <property type="entry name" value="REGULATORY PROTEIN PCHR"/>
    <property type="match status" value="1"/>
</dbReference>
<dbReference type="PRINTS" id="PR00032">
    <property type="entry name" value="HTHARAC"/>
</dbReference>
<dbReference type="Gene3D" id="1.10.10.60">
    <property type="entry name" value="Homeodomain-like"/>
    <property type="match status" value="2"/>
</dbReference>
<evidence type="ECO:0000313" key="5">
    <source>
        <dbReference type="EMBL" id="SHL22411.1"/>
    </source>
</evidence>
<dbReference type="GO" id="GO:0003700">
    <property type="term" value="F:DNA-binding transcription factor activity"/>
    <property type="evidence" value="ECO:0007669"/>
    <property type="project" value="InterPro"/>
</dbReference>
<feature type="domain" description="HTH araC/xylS-type" evidence="4">
    <location>
        <begin position="219"/>
        <end position="317"/>
    </location>
</feature>
<dbReference type="PROSITE" id="PS00041">
    <property type="entry name" value="HTH_ARAC_FAMILY_1"/>
    <property type="match status" value="1"/>
</dbReference>
<evidence type="ECO:0000313" key="6">
    <source>
        <dbReference type="Proteomes" id="UP000184248"/>
    </source>
</evidence>
<proteinExistence type="predicted"/>
<dbReference type="InterPro" id="IPR020449">
    <property type="entry name" value="Tscrpt_reg_AraC-type_HTH"/>
</dbReference>
<dbReference type="SUPFAM" id="SSF46689">
    <property type="entry name" value="Homeodomain-like"/>
    <property type="match status" value="2"/>
</dbReference>
<reference evidence="6" key="1">
    <citation type="submission" date="2016-11" db="EMBL/GenBank/DDBJ databases">
        <authorList>
            <person name="Varghese N."/>
            <person name="Submissions S."/>
        </authorList>
    </citation>
    <scope>NUCLEOTIDE SEQUENCE [LARGE SCALE GENOMIC DNA]</scope>
    <source>
        <strain evidence="6">ALO Sharm</strain>
    </source>
</reference>
<dbReference type="PANTHER" id="PTHR47893:SF1">
    <property type="entry name" value="REGULATORY PROTEIN PCHR"/>
    <property type="match status" value="1"/>
</dbReference>
<evidence type="ECO:0000259" key="4">
    <source>
        <dbReference type="PROSITE" id="PS01124"/>
    </source>
</evidence>
<dbReference type="InterPro" id="IPR018062">
    <property type="entry name" value="HTH_AraC-typ_CS"/>
</dbReference>
<accession>A0A1M6YVT0</accession>
<dbReference type="PROSITE" id="PS01124">
    <property type="entry name" value="HTH_ARAC_FAMILY_2"/>
    <property type="match status" value="1"/>
</dbReference>
<keyword evidence="2 5" id="KW-0238">DNA-binding</keyword>
<organism evidence="5 6">
    <name type="scientific">Halomonas caseinilytica</name>
    <dbReference type="NCBI Taxonomy" id="438744"/>
    <lineage>
        <taxon>Bacteria</taxon>
        <taxon>Pseudomonadati</taxon>
        <taxon>Pseudomonadota</taxon>
        <taxon>Gammaproteobacteria</taxon>
        <taxon>Oceanospirillales</taxon>
        <taxon>Halomonadaceae</taxon>
        <taxon>Halomonas</taxon>
    </lineage>
</organism>
<evidence type="ECO:0000256" key="1">
    <source>
        <dbReference type="ARBA" id="ARBA00023015"/>
    </source>
</evidence>
<dbReference type="GO" id="GO:0043565">
    <property type="term" value="F:sequence-specific DNA binding"/>
    <property type="evidence" value="ECO:0007669"/>
    <property type="project" value="InterPro"/>
</dbReference>
<protein>
    <submittedName>
        <fullName evidence="5">AraC-type DNA-binding protein</fullName>
    </submittedName>
</protein>
<gene>
    <name evidence="5" type="ORF">SAMN05192556_109123</name>
</gene>
<keyword evidence="1" id="KW-0805">Transcription regulation</keyword>
<dbReference type="SMART" id="SM00342">
    <property type="entry name" value="HTH_ARAC"/>
    <property type="match status" value="1"/>
</dbReference>
<evidence type="ECO:0000256" key="3">
    <source>
        <dbReference type="ARBA" id="ARBA00023163"/>
    </source>
</evidence>
<name>A0A1M6YVT0_9GAMM</name>
<dbReference type="Proteomes" id="UP000184248">
    <property type="component" value="Unassembled WGS sequence"/>
</dbReference>
<sequence>MTIMPAASRQYDCHSSTDWFTLSAQHDAFRLRWDQPAGRGWETCYRLPPGLWLRTLDLEQASGCLPAWIPGGHLTLAGMLDGDTALETPEGEAFDLGNGQLLCSHRRQGTAFLDRCPEPGRYLMVLLILDPEHLRRPPFGLTASDVARFAPEIDGNRRLPLDTALRRCLRDMASPPVDPHRLLLYLQAKISEFLCLLLSSPAQTFPAPRLEPRDREALEAARRRLLADLARPPHLAELSRAIGMSESKLKQRFREYHGQSLTDCLRQARLREAERLLDDERLPIARIAETLGYEHPANFTTAFKRALGLTPRDYRKHRRQRLAH</sequence>
<keyword evidence="3" id="KW-0804">Transcription</keyword>
<dbReference type="InterPro" id="IPR009057">
    <property type="entry name" value="Homeodomain-like_sf"/>
</dbReference>
<keyword evidence="6" id="KW-1185">Reference proteome</keyword>
<dbReference type="InterPro" id="IPR053142">
    <property type="entry name" value="PchR_regulatory_protein"/>
</dbReference>
<dbReference type="AlphaFoldDB" id="A0A1M6YVT0"/>
<evidence type="ECO:0000256" key="2">
    <source>
        <dbReference type="ARBA" id="ARBA00023125"/>
    </source>
</evidence>
<dbReference type="Pfam" id="PF12833">
    <property type="entry name" value="HTH_18"/>
    <property type="match status" value="1"/>
</dbReference>
<dbReference type="RefSeq" id="WP_064698976.1">
    <property type="nucleotide sequence ID" value="NZ_BDEO01000005.1"/>
</dbReference>
<dbReference type="InterPro" id="IPR018060">
    <property type="entry name" value="HTH_AraC"/>
</dbReference>
<dbReference type="EMBL" id="FRAL01000009">
    <property type="protein sequence ID" value="SHL22411.1"/>
    <property type="molecule type" value="Genomic_DNA"/>
</dbReference>